<keyword evidence="1" id="KW-0285">Flavoprotein</keyword>
<reference evidence="5" key="2">
    <citation type="journal article" date="2023" name="IMA Fungus">
        <title>Comparative genomic study of the Penicillium genus elucidates a diverse pangenome and 15 lateral gene transfer events.</title>
        <authorList>
            <person name="Petersen C."/>
            <person name="Sorensen T."/>
            <person name="Nielsen M.R."/>
            <person name="Sondergaard T.E."/>
            <person name="Sorensen J.L."/>
            <person name="Fitzpatrick D.A."/>
            <person name="Frisvad J.C."/>
            <person name="Nielsen K.L."/>
        </authorList>
    </citation>
    <scope>NUCLEOTIDE SEQUENCE</scope>
    <source>
        <strain evidence="5">IBT 26290</strain>
    </source>
</reference>
<dbReference type="PANTHER" id="PTHR43004:SF8">
    <property type="entry name" value="FAD-BINDING DOMAIN-CONTAINING PROTEIN-RELATED"/>
    <property type="match status" value="1"/>
</dbReference>
<dbReference type="InterPro" id="IPR036188">
    <property type="entry name" value="FAD/NAD-bd_sf"/>
</dbReference>
<dbReference type="Pfam" id="PF21274">
    <property type="entry name" value="Rng_hyd_C"/>
    <property type="match status" value="1"/>
</dbReference>
<proteinExistence type="predicted"/>
<evidence type="ECO:0000256" key="2">
    <source>
        <dbReference type="ARBA" id="ARBA00022827"/>
    </source>
</evidence>
<dbReference type="GO" id="GO:0071949">
    <property type="term" value="F:FAD binding"/>
    <property type="evidence" value="ECO:0007669"/>
    <property type="project" value="InterPro"/>
</dbReference>
<evidence type="ECO:0000259" key="4">
    <source>
        <dbReference type="Pfam" id="PF01494"/>
    </source>
</evidence>
<dbReference type="GeneID" id="81428172"/>
<dbReference type="InterPro" id="IPR002938">
    <property type="entry name" value="FAD-bd"/>
</dbReference>
<accession>A0A9W9HYK4</accession>
<organism evidence="5 6">
    <name type="scientific">Penicillium canariense</name>
    <dbReference type="NCBI Taxonomy" id="189055"/>
    <lineage>
        <taxon>Eukaryota</taxon>
        <taxon>Fungi</taxon>
        <taxon>Dikarya</taxon>
        <taxon>Ascomycota</taxon>
        <taxon>Pezizomycotina</taxon>
        <taxon>Eurotiomycetes</taxon>
        <taxon>Eurotiomycetidae</taxon>
        <taxon>Eurotiales</taxon>
        <taxon>Aspergillaceae</taxon>
        <taxon>Penicillium</taxon>
    </lineage>
</organism>
<dbReference type="InterPro" id="IPR050641">
    <property type="entry name" value="RIFMO-like"/>
</dbReference>
<dbReference type="Gene3D" id="3.50.50.60">
    <property type="entry name" value="FAD/NAD(P)-binding domain"/>
    <property type="match status" value="1"/>
</dbReference>
<keyword evidence="3" id="KW-0560">Oxidoreductase</keyword>
<feature type="domain" description="FAD-binding" evidence="4">
    <location>
        <begin position="3"/>
        <end position="320"/>
    </location>
</feature>
<protein>
    <recommendedName>
        <fullName evidence="4">FAD-binding domain-containing protein</fullName>
    </recommendedName>
</protein>
<dbReference type="RefSeq" id="XP_056541425.1">
    <property type="nucleotide sequence ID" value="XM_056688996.1"/>
</dbReference>
<comment type="caution">
    <text evidence="5">The sequence shown here is derived from an EMBL/GenBank/DDBJ whole genome shotgun (WGS) entry which is preliminary data.</text>
</comment>
<dbReference type="AlphaFoldDB" id="A0A9W9HYK4"/>
<evidence type="ECO:0000256" key="3">
    <source>
        <dbReference type="ARBA" id="ARBA00023002"/>
    </source>
</evidence>
<dbReference type="EMBL" id="JAPQKN010000004">
    <property type="protein sequence ID" value="KAJ5159867.1"/>
    <property type="molecule type" value="Genomic_DNA"/>
</dbReference>
<dbReference type="Gene3D" id="3.40.30.120">
    <property type="match status" value="1"/>
</dbReference>
<evidence type="ECO:0000313" key="5">
    <source>
        <dbReference type="EMBL" id="KAJ5159867.1"/>
    </source>
</evidence>
<dbReference type="PANTHER" id="PTHR43004">
    <property type="entry name" value="TRK SYSTEM POTASSIUM UPTAKE PROTEIN"/>
    <property type="match status" value="1"/>
</dbReference>
<dbReference type="OrthoDB" id="2690153at2759"/>
<keyword evidence="2" id="KW-0274">FAD</keyword>
<reference evidence="5" key="1">
    <citation type="submission" date="2022-11" db="EMBL/GenBank/DDBJ databases">
        <authorList>
            <person name="Petersen C."/>
        </authorList>
    </citation>
    <scope>NUCLEOTIDE SEQUENCE</scope>
    <source>
        <strain evidence="5">IBT 26290</strain>
    </source>
</reference>
<dbReference type="PRINTS" id="PR00420">
    <property type="entry name" value="RNGMNOXGNASE"/>
</dbReference>
<dbReference type="Pfam" id="PF01494">
    <property type="entry name" value="FAD_binding_3"/>
    <property type="match status" value="1"/>
</dbReference>
<dbReference type="SUPFAM" id="SSF51905">
    <property type="entry name" value="FAD/NAD(P)-binding domain"/>
    <property type="match status" value="1"/>
</dbReference>
<evidence type="ECO:0000256" key="1">
    <source>
        <dbReference type="ARBA" id="ARBA00022630"/>
    </source>
</evidence>
<name>A0A9W9HYK4_9EURO</name>
<gene>
    <name evidence="5" type="ORF">N7482_006871</name>
</gene>
<sequence>MAAMECLRDIGLDKECLRLATNGMNMMHTRWAYSMAGEEYARIHSWGHDPKRKGDYETASPCDPVDLPQSILEPILVRYATLKGFRCRFDTTFIEFTQDEEGVTSTLCDTLTGVEYKIRSKYLFGADGARSEVFRQAELPLDVRPDQGLAFNVHLKADLSNYMQYRTGNLHWLLQHDQEHPLFGWACIARMVKPWDEWLFIVLPERGKELECDPTNEEWLGRIKEFIGDDSIHTEILGVSKWRINDVVAGSFSKDRVFCLGDALHRHPPSNGLGSNTCIQDAYNLAWKVGYVLKGHASPSLLETYTTERQPVARNVVTRANQSFRHHGPVWAALGVTLPTPEQRTQALHELTLPSAKGRARRAALQAAIEETEHEYHALGTEMGQFYQSSAIYTMDEKTSFYSPEVIAQDPDLVLTRGTYPGCRLPHVWLNNAIPVERISTIDLAGRGAFTILTGIGGEGWKEAAKQVSNELGVKINAYSIGFRQDYEDVYFDWARVRHVDETGCVLVRPDRFVSWRCNEVLGDGPRCAAKIREVMQSVLSQSA</sequence>
<dbReference type="Gene3D" id="3.30.9.10">
    <property type="entry name" value="D-Amino Acid Oxidase, subunit A, domain 2"/>
    <property type="match status" value="1"/>
</dbReference>
<dbReference type="GO" id="GO:0016709">
    <property type="term" value="F:oxidoreductase activity, acting on paired donors, with incorporation or reduction of molecular oxygen, NAD(P)H as one donor, and incorporation of one atom of oxygen"/>
    <property type="evidence" value="ECO:0007669"/>
    <property type="project" value="UniProtKB-ARBA"/>
</dbReference>
<keyword evidence="6" id="KW-1185">Reference proteome</keyword>
<dbReference type="Proteomes" id="UP001149163">
    <property type="component" value="Unassembled WGS sequence"/>
</dbReference>
<evidence type="ECO:0000313" key="6">
    <source>
        <dbReference type="Proteomes" id="UP001149163"/>
    </source>
</evidence>